<keyword evidence="1" id="KW-0067">ATP-binding</keyword>
<evidence type="ECO:0000313" key="4">
    <source>
        <dbReference type="EMBL" id="WOB26687.1"/>
    </source>
</evidence>
<name>A0ABZ0DDJ9_9XANT</name>
<dbReference type="GeneID" id="95582467"/>
<dbReference type="InterPro" id="IPR036388">
    <property type="entry name" value="WH-like_DNA-bd_sf"/>
</dbReference>
<evidence type="ECO:0000256" key="2">
    <source>
        <dbReference type="SAM" id="MobiDB-lite"/>
    </source>
</evidence>
<evidence type="ECO:0000256" key="1">
    <source>
        <dbReference type="PIRNR" id="PIRNR038925"/>
    </source>
</evidence>
<dbReference type="EMBL" id="CP103840">
    <property type="protein sequence ID" value="WOB26687.1"/>
    <property type="molecule type" value="Genomic_DNA"/>
</dbReference>
<feature type="domain" description="Fido" evidence="3">
    <location>
        <begin position="131"/>
        <end position="268"/>
    </location>
</feature>
<sequence length="384" mass="43530">MDDTSVFDPTNFDPTKPHNALPPLPPAGDIETRSLLKACIVARTALAELKQATALLPNPTVLINTIPILEAQASSEIENIVTTTDELFRYADDQERAQHPATKEVLRYRSALYEGFQSLQQRPLCTDTAVVVCSRIKAVRMQIRRVPGTALANDQTQQIIYTPPVGETLLRHKLANWERFIHEHTDVDPLIRMAVAHYQFEAIHPFTDGNGRTGRVLNLLMLIEQGLLDVPVLYLSRYIIRHRSDYYRLLLDVTRHGDWAEWIHYMLAAVAETAAWTTAKIQAIRGLETQARDHVRRLAPKAYSRELVDVIFNQPCCRIQNVVDALGVTRQTAARHLKELVDIGVLKEQRLGKEKLFLHPAFLQLLSADGHQLPPYRESPQETP</sequence>
<dbReference type="InterPro" id="IPR003812">
    <property type="entry name" value="Fido"/>
</dbReference>
<comment type="function">
    <text evidence="1">Adenylyltransferase that mediates the addition of adenosine 5'-monophosphate (AMP) to specific residues of target proteins.</text>
</comment>
<comment type="subunit">
    <text evidence="1">Homodimer.</text>
</comment>
<keyword evidence="5" id="KW-1185">Reference proteome</keyword>
<dbReference type="NCBIfam" id="NF046030">
    <property type="entry name" value="ProtAdlyltaseSoFic"/>
    <property type="match status" value="1"/>
</dbReference>
<accession>A0ABZ0DDJ9</accession>
<dbReference type="Pfam" id="PF02661">
    <property type="entry name" value="Fic"/>
    <property type="match status" value="1"/>
</dbReference>
<dbReference type="InterPro" id="IPR036597">
    <property type="entry name" value="Fido-like_dom_sf"/>
</dbReference>
<dbReference type="Pfam" id="PF13784">
    <property type="entry name" value="Fic_N"/>
    <property type="match status" value="1"/>
</dbReference>
<comment type="catalytic activity">
    <reaction evidence="1">
        <text>L-tyrosyl-[protein] + ATP = O-(5'-adenylyl)-L-tyrosyl-[protein] + diphosphate</text>
        <dbReference type="Rhea" id="RHEA:54288"/>
        <dbReference type="Rhea" id="RHEA-COMP:10136"/>
        <dbReference type="Rhea" id="RHEA-COMP:13846"/>
        <dbReference type="ChEBI" id="CHEBI:30616"/>
        <dbReference type="ChEBI" id="CHEBI:33019"/>
        <dbReference type="ChEBI" id="CHEBI:46858"/>
        <dbReference type="ChEBI" id="CHEBI:83624"/>
        <dbReference type="EC" id="2.7.7.108"/>
    </reaction>
</comment>
<dbReference type="EC" id="2.7.7.108" evidence="1"/>
<dbReference type="PROSITE" id="PS51459">
    <property type="entry name" value="FIDO"/>
    <property type="match status" value="1"/>
</dbReference>
<reference evidence="4 5" key="1">
    <citation type="submission" date="2022-08" db="EMBL/GenBank/DDBJ databases">
        <title>Whole genome sequencing-based tracing of a 2022 introduction and outbreak of Xanthomonas hortorum pv. pelargonii.</title>
        <authorList>
            <person name="Iruegas-Bocardo F."/>
            <person name="Weisberg A.K."/>
            <person name="Riutta E.R."/>
            <person name="Kilday K."/>
            <person name="Bonkowski J.C."/>
            <person name="Creswell T."/>
            <person name="Daughtrey M.L."/>
            <person name="Rane K."/>
            <person name="Grunwald N.J."/>
            <person name="Chang J.H."/>
            <person name="Putnam M.L."/>
        </authorList>
    </citation>
    <scope>NUCLEOTIDE SEQUENCE [LARGE SCALE GENOMIC DNA]</scope>
    <source>
        <strain evidence="4 5">22-325</strain>
    </source>
</reference>
<dbReference type="InterPro" id="IPR036390">
    <property type="entry name" value="WH_DNA-bd_sf"/>
</dbReference>
<keyword evidence="1" id="KW-0547">Nucleotide-binding</keyword>
<dbReference type="Gene3D" id="1.10.3290.10">
    <property type="entry name" value="Fido-like domain"/>
    <property type="match status" value="1"/>
</dbReference>
<dbReference type="InterPro" id="IPR040198">
    <property type="entry name" value="Fido_containing"/>
</dbReference>
<gene>
    <name evidence="4" type="ORF">NYR99_01315</name>
</gene>
<dbReference type="SUPFAM" id="SSF46785">
    <property type="entry name" value="Winged helix' DNA-binding domain"/>
    <property type="match status" value="1"/>
</dbReference>
<dbReference type="PANTHER" id="PTHR13504">
    <property type="entry name" value="FIDO DOMAIN-CONTAINING PROTEIN DDB_G0283145"/>
    <property type="match status" value="1"/>
</dbReference>
<proteinExistence type="predicted"/>
<feature type="region of interest" description="Disordered" evidence="2">
    <location>
        <begin position="1"/>
        <end position="27"/>
    </location>
</feature>
<keyword evidence="1" id="KW-0548">Nucleotidyltransferase</keyword>
<dbReference type="RefSeq" id="WP_316689924.1">
    <property type="nucleotide sequence ID" value="NZ_CP103837.1"/>
</dbReference>
<dbReference type="InterPro" id="IPR025758">
    <property type="entry name" value="Fic/DOC_N"/>
</dbReference>
<dbReference type="Gene3D" id="1.10.10.10">
    <property type="entry name" value="Winged helix-like DNA-binding domain superfamily/Winged helix DNA-binding domain"/>
    <property type="match status" value="1"/>
</dbReference>
<dbReference type="InterPro" id="IPR048770">
    <property type="entry name" value="SoFic-like_C"/>
</dbReference>
<dbReference type="Proteomes" id="UP001304534">
    <property type="component" value="Chromosome"/>
</dbReference>
<organism evidence="4 5">
    <name type="scientific">Xanthomonas dyei</name>
    <dbReference type="NCBI Taxonomy" id="743699"/>
    <lineage>
        <taxon>Bacteria</taxon>
        <taxon>Pseudomonadati</taxon>
        <taxon>Pseudomonadota</taxon>
        <taxon>Gammaproteobacteria</taxon>
        <taxon>Lysobacterales</taxon>
        <taxon>Lysobacteraceae</taxon>
        <taxon>Xanthomonas</taxon>
    </lineage>
</organism>
<protein>
    <recommendedName>
        <fullName evidence="1">Protein adenylyltransferase</fullName>
        <ecNumber evidence="1">2.7.7.108</ecNumber>
    </recommendedName>
    <alternativeName>
        <fullName evidence="1">AMPylator</fullName>
    </alternativeName>
</protein>
<evidence type="ECO:0000259" key="3">
    <source>
        <dbReference type="PROSITE" id="PS51459"/>
    </source>
</evidence>
<keyword evidence="1" id="KW-0808">Transferase</keyword>
<dbReference type="SUPFAM" id="SSF140931">
    <property type="entry name" value="Fic-like"/>
    <property type="match status" value="1"/>
</dbReference>
<dbReference type="PANTHER" id="PTHR13504:SF35">
    <property type="entry name" value="PROTEIN ADENYLYLTRANSFERASE SOFIC"/>
    <property type="match status" value="1"/>
</dbReference>
<comment type="catalytic activity">
    <reaction evidence="1">
        <text>L-threonyl-[protein] + ATP = 3-O-(5'-adenylyl)-L-threonyl-[protein] + diphosphate</text>
        <dbReference type="Rhea" id="RHEA:54292"/>
        <dbReference type="Rhea" id="RHEA-COMP:11060"/>
        <dbReference type="Rhea" id="RHEA-COMP:13847"/>
        <dbReference type="ChEBI" id="CHEBI:30013"/>
        <dbReference type="ChEBI" id="CHEBI:30616"/>
        <dbReference type="ChEBI" id="CHEBI:33019"/>
        <dbReference type="ChEBI" id="CHEBI:138113"/>
        <dbReference type="EC" id="2.7.7.108"/>
    </reaction>
</comment>
<evidence type="ECO:0000313" key="5">
    <source>
        <dbReference type="Proteomes" id="UP001304534"/>
    </source>
</evidence>
<dbReference type="Pfam" id="PF21248">
    <property type="entry name" value="SoFic-like_C"/>
    <property type="match status" value="1"/>
</dbReference>
<dbReference type="PIRSF" id="PIRSF038925">
    <property type="entry name" value="AMP-prot_trans"/>
    <property type="match status" value="1"/>
</dbReference>
<dbReference type="InterPro" id="IPR026287">
    <property type="entry name" value="SoFic-like"/>
</dbReference>